<protein>
    <submittedName>
        <fullName evidence="1">Uncharacterized protein</fullName>
    </submittedName>
</protein>
<keyword evidence="2" id="KW-1185">Reference proteome</keyword>
<gene>
    <name evidence="1" type="ORF">KM031_15415</name>
</gene>
<dbReference type="AlphaFoldDB" id="A0A975P711"/>
<dbReference type="EMBL" id="CP076361">
    <property type="protein sequence ID" value="QWK90193.1"/>
    <property type="molecule type" value="Genomic_DNA"/>
</dbReference>
<organism evidence="1 2">
    <name type="scientific">Gemmobacter fulvus</name>
    <dbReference type="NCBI Taxonomy" id="2840474"/>
    <lineage>
        <taxon>Bacteria</taxon>
        <taxon>Pseudomonadati</taxon>
        <taxon>Pseudomonadota</taxon>
        <taxon>Alphaproteobacteria</taxon>
        <taxon>Rhodobacterales</taxon>
        <taxon>Paracoccaceae</taxon>
        <taxon>Gemmobacter</taxon>
    </lineage>
</organism>
<dbReference type="RefSeq" id="WP_215506423.1">
    <property type="nucleotide sequence ID" value="NZ_CP076361.1"/>
</dbReference>
<evidence type="ECO:0000313" key="2">
    <source>
        <dbReference type="Proteomes" id="UP000679352"/>
    </source>
</evidence>
<dbReference type="Proteomes" id="UP000679352">
    <property type="component" value="Chromosome"/>
</dbReference>
<evidence type="ECO:0000313" key="1">
    <source>
        <dbReference type="EMBL" id="QWK90193.1"/>
    </source>
</evidence>
<dbReference type="KEGG" id="gfu:KM031_15415"/>
<reference evidence="1" key="1">
    <citation type="submission" date="2021-06" db="EMBL/GenBank/DDBJ databases">
        <title>Direct submission.</title>
        <authorList>
            <person name="Lee C.-S."/>
            <person name="Jin L."/>
        </authorList>
    </citation>
    <scope>NUCLEOTIDE SEQUENCE</scope>
    <source>
        <strain evidence="1">Con5</strain>
    </source>
</reference>
<accession>A0A975P711</accession>
<name>A0A975P711_9RHOB</name>
<sequence>MAARREKPPLELACRALCQLRRQPEDTRWRGAPMWHSVVHEAMVVLEAALTKEELARVVPGYPFPDLYDHKQRADG</sequence>
<proteinExistence type="predicted"/>